<accession>A0A0A8B3Y5</accession>
<gene>
    <name evidence="3" type="ORF">JI75_04720</name>
</gene>
<dbReference type="STRING" id="1531429.JI75_04720"/>
<evidence type="ECO:0000256" key="1">
    <source>
        <dbReference type="SAM" id="Coils"/>
    </source>
</evidence>
<dbReference type="KEGG" id="cbac:JI75_04720"/>
<dbReference type="InterPro" id="IPR027872">
    <property type="entry name" value="DUF4428"/>
</dbReference>
<reference evidence="3 4" key="2">
    <citation type="journal article" date="2015" name="Genome Announc.">
        <title>Complete Genome Sequence of Coriobacteriaceae Strain 68-1-3, a Novel Mucus-Degrading Isolate from the Swine Intestinal Tract.</title>
        <authorList>
            <person name="Looft T."/>
            <person name="Bayles D.O."/>
            <person name="Alt D.P."/>
            <person name="Stanton T.B."/>
        </authorList>
    </citation>
    <scope>NUCLEOTIDE SEQUENCE [LARGE SCALE GENOMIC DNA]</scope>
    <source>
        <strain evidence="3 4">68-1-3</strain>
    </source>
</reference>
<feature type="coiled-coil region" evidence="1">
    <location>
        <begin position="176"/>
        <end position="203"/>
    </location>
</feature>
<feature type="domain" description="DUF4428" evidence="2">
    <location>
        <begin position="12"/>
        <end position="59"/>
    </location>
</feature>
<keyword evidence="1" id="KW-0175">Coiled coil</keyword>
<proteinExistence type="predicted"/>
<dbReference type="AlphaFoldDB" id="A0A0A8B3Y5"/>
<reference evidence="4" key="1">
    <citation type="submission" date="2014-08" db="EMBL/GenBank/DDBJ databases">
        <title>Coriobacteriaceae sp. complete genome.</title>
        <authorList>
            <person name="Looft T."/>
            <person name="Bayles D.O."/>
            <person name="Stanton T.B."/>
        </authorList>
    </citation>
    <scope>NUCLEOTIDE SEQUENCE [LARGE SCALE GENOMIC DNA]</scope>
    <source>
        <strain evidence="4">68-1-3</strain>
    </source>
</reference>
<dbReference type="Pfam" id="PF14471">
    <property type="entry name" value="DUF4428"/>
    <property type="match status" value="1"/>
</dbReference>
<protein>
    <recommendedName>
        <fullName evidence="2">DUF4428 domain-containing protein</fullName>
    </recommendedName>
</protein>
<dbReference type="OrthoDB" id="3191813at2"/>
<evidence type="ECO:0000259" key="2">
    <source>
        <dbReference type="Pfam" id="PF14471"/>
    </source>
</evidence>
<dbReference type="HOGENOM" id="CLU_1132090_0_0_11"/>
<dbReference type="EMBL" id="CP009302">
    <property type="protein sequence ID" value="AJC12075.1"/>
    <property type="molecule type" value="Genomic_DNA"/>
</dbReference>
<evidence type="ECO:0000313" key="3">
    <source>
        <dbReference type="EMBL" id="AJC12075.1"/>
    </source>
</evidence>
<evidence type="ECO:0000313" key="4">
    <source>
        <dbReference type="Proteomes" id="UP000031121"/>
    </source>
</evidence>
<name>A0A0A8B3Y5_9ACTN</name>
<organism evidence="3 4">
    <name type="scientific">Berryella intestinalis</name>
    <dbReference type="NCBI Taxonomy" id="1531429"/>
    <lineage>
        <taxon>Bacteria</taxon>
        <taxon>Bacillati</taxon>
        <taxon>Actinomycetota</taxon>
        <taxon>Coriobacteriia</taxon>
        <taxon>Eggerthellales</taxon>
        <taxon>Eggerthellaceae</taxon>
        <taxon>Berryella</taxon>
    </lineage>
</organism>
<sequence>MGLFGNLLEKKNCGVCGNELGLLGKRKLEDGYLCKECASKLSPFFSERRSSTLDQIREQLAYREENKKAVEAFNPTKTVGEATRVIFDEDARKFIVTSQKNWRDANPDVMTYAQATGCEVETKEQRQELFWKDDEGNRRSYDPPRYDVDYQVWVTIHINSPWFEQIRFMTNDHTIEERFSVEFQEAERRAAEIKSELASMRQSVRDEASAAAAPKAARTCPFCGATTTPDESGRCEYCGGAMGM</sequence>
<keyword evidence="4" id="KW-1185">Reference proteome</keyword>
<dbReference type="Proteomes" id="UP000031121">
    <property type="component" value="Chromosome"/>
</dbReference>
<dbReference type="RefSeq" id="WP_039689120.1">
    <property type="nucleotide sequence ID" value="NZ_CP009302.1"/>
</dbReference>